<evidence type="ECO:0000313" key="2">
    <source>
        <dbReference type="Proteomes" id="UP000790347"/>
    </source>
</evidence>
<evidence type="ECO:0000313" key="1">
    <source>
        <dbReference type="EMBL" id="KAH9529050.1"/>
    </source>
</evidence>
<dbReference type="AlphaFoldDB" id="A0A922IF96"/>
<reference evidence="1" key="2">
    <citation type="journal article" date="2022" name="Res Sq">
        <title>Comparative Genomics Reveals Insights into the Divergent Evolution of Astigmatic Mites and Household Pest Adaptations.</title>
        <authorList>
            <person name="Xiong Q."/>
            <person name="Wan A.T.-Y."/>
            <person name="Liu X.-Y."/>
            <person name="Fung C.S.-H."/>
            <person name="Xiao X."/>
            <person name="Malainual N."/>
            <person name="Hou J."/>
            <person name="Wang L."/>
            <person name="Wang M."/>
            <person name="Yang K."/>
            <person name="Cui Y."/>
            <person name="Leung E."/>
            <person name="Nong W."/>
            <person name="Shin S.-K."/>
            <person name="Au S."/>
            <person name="Jeong K.Y."/>
            <person name="Chew F.T."/>
            <person name="Hui J."/>
            <person name="Leung T.F."/>
            <person name="Tungtrongchitr A."/>
            <person name="Zhong N."/>
            <person name="Liu Z."/>
            <person name="Tsui S."/>
        </authorList>
    </citation>
    <scope>NUCLEOTIDE SEQUENCE</scope>
    <source>
        <strain evidence="1">Derf</strain>
        <tissue evidence="1">Whole organism</tissue>
    </source>
</reference>
<dbReference type="Proteomes" id="UP000790347">
    <property type="component" value="Unassembled WGS sequence"/>
</dbReference>
<keyword evidence="2" id="KW-1185">Reference proteome</keyword>
<protein>
    <submittedName>
        <fullName evidence="1">Uncharacterized protein</fullName>
    </submittedName>
</protein>
<comment type="caution">
    <text evidence="1">The sequence shown here is derived from an EMBL/GenBank/DDBJ whole genome shotgun (WGS) entry which is preliminary data.</text>
</comment>
<organism evidence="1 2">
    <name type="scientific">Dermatophagoides farinae</name>
    <name type="common">American house dust mite</name>
    <dbReference type="NCBI Taxonomy" id="6954"/>
    <lineage>
        <taxon>Eukaryota</taxon>
        <taxon>Metazoa</taxon>
        <taxon>Ecdysozoa</taxon>
        <taxon>Arthropoda</taxon>
        <taxon>Chelicerata</taxon>
        <taxon>Arachnida</taxon>
        <taxon>Acari</taxon>
        <taxon>Acariformes</taxon>
        <taxon>Sarcoptiformes</taxon>
        <taxon>Astigmata</taxon>
        <taxon>Psoroptidia</taxon>
        <taxon>Analgoidea</taxon>
        <taxon>Pyroglyphidae</taxon>
        <taxon>Dermatophagoidinae</taxon>
        <taxon>Dermatophagoides</taxon>
    </lineage>
</organism>
<reference evidence="1" key="1">
    <citation type="submission" date="2013-05" db="EMBL/GenBank/DDBJ databases">
        <authorList>
            <person name="Yim A.K.Y."/>
            <person name="Chan T.F."/>
            <person name="Ji K.M."/>
            <person name="Liu X.Y."/>
            <person name="Zhou J.W."/>
            <person name="Li R.Q."/>
            <person name="Yang K.Y."/>
            <person name="Li J."/>
            <person name="Li M."/>
            <person name="Law P.T.W."/>
            <person name="Wu Y.L."/>
            <person name="Cai Z.L."/>
            <person name="Qin H."/>
            <person name="Bao Y."/>
            <person name="Leung R.K.K."/>
            <person name="Ng P.K.S."/>
            <person name="Zou J."/>
            <person name="Zhong X.J."/>
            <person name="Ran P.X."/>
            <person name="Zhong N.S."/>
            <person name="Liu Z.G."/>
            <person name="Tsui S.K.W."/>
        </authorList>
    </citation>
    <scope>NUCLEOTIDE SEQUENCE</scope>
    <source>
        <strain evidence="1">Derf</strain>
        <tissue evidence="1">Whole organism</tissue>
    </source>
</reference>
<gene>
    <name evidence="1" type="ORF">DERF_002959</name>
</gene>
<sequence>MKTKLKNQLFYIINYIYRIKYWMINRKNMNLPQQFCRAIKESLADNVVNQMIERIMNHFPLESNICLSNSSCNIELMLMFIENSIQSFRKADNSKLVLINEEMLHNRSKLMQKFIIQDDIHLLDFLVNVIEFLHKQQLSLPEIDKAVNVLNFEEVIPLYIRNHWTFARKPNGEPSSVEDRLQVVRQCLHFKCWIYYYTDPNEYF</sequence>
<proteinExistence type="predicted"/>
<name>A0A922IF96_DERFA</name>
<accession>A0A922IF96</accession>
<dbReference type="EMBL" id="ASGP02000001">
    <property type="protein sequence ID" value="KAH9529050.1"/>
    <property type="molecule type" value="Genomic_DNA"/>
</dbReference>